<dbReference type="EMBL" id="BAHC01000227">
    <property type="protein sequence ID" value="GAB93535.1"/>
    <property type="molecule type" value="Genomic_DNA"/>
</dbReference>
<dbReference type="AlphaFoldDB" id="K6W2Z6"/>
<evidence type="ECO:0000313" key="1">
    <source>
        <dbReference type="EMBL" id="GAB93535.1"/>
    </source>
</evidence>
<organism evidence="1 2">
    <name type="scientific">Gordonia rhizosphera NBRC 16068</name>
    <dbReference type="NCBI Taxonomy" id="1108045"/>
    <lineage>
        <taxon>Bacteria</taxon>
        <taxon>Bacillati</taxon>
        <taxon>Actinomycetota</taxon>
        <taxon>Actinomycetes</taxon>
        <taxon>Mycobacteriales</taxon>
        <taxon>Gordoniaceae</taxon>
        <taxon>Gordonia</taxon>
    </lineage>
</organism>
<evidence type="ECO:0000313" key="2">
    <source>
        <dbReference type="Proteomes" id="UP000008363"/>
    </source>
</evidence>
<proteinExistence type="predicted"/>
<keyword evidence="2" id="KW-1185">Reference proteome</keyword>
<dbReference type="STRING" id="1108045.GORHZ_227_00240"/>
<accession>K6W2Z6</accession>
<dbReference type="eggNOG" id="COG0654">
    <property type="taxonomic scope" value="Bacteria"/>
</dbReference>
<sequence length="373" mass="39830">MVTDVVVVGAGPAGRALSHRLLRRGVAVTVVDPRPEVEWRATYACWTDEIPHWLPPEVVGAQVDSVAMRVTETAQLRRGYTVFDTVALRRALALHDARILRDHATVVGEHHVTTRSGATITASTVIDARGLPGHGPRQTASGVVVPRAQARPFVGDTEAVLMDWTPASSDDSAGASFLYAVPLDADRVLLEETCLAGDPPVPVAHLRARLDERLSGHPSTPLATETVSFALRGPAAPWRVRPIVFGSRGGLLHPATGYSVGESLTAADGVAAAIADGHDPLAGLWPQSARVVYRLRSVGLRAVLSLSPDATRRMFDAFAELPLAQQRAYLSGRDDAAGTARAMAALFTGVDNDIRRSFVRALRGRRVIAEADQ</sequence>
<reference evidence="1 2" key="1">
    <citation type="submission" date="2012-08" db="EMBL/GenBank/DDBJ databases">
        <title>Whole genome shotgun sequence of Gordonia rhizosphera NBRC 16068.</title>
        <authorList>
            <person name="Takarada H."/>
            <person name="Isaki S."/>
            <person name="Hosoyama A."/>
            <person name="Tsuchikane K."/>
            <person name="Katsumata H."/>
            <person name="Baba S."/>
            <person name="Ohji S."/>
            <person name="Yamazaki S."/>
            <person name="Fujita N."/>
        </authorList>
    </citation>
    <scope>NUCLEOTIDE SEQUENCE [LARGE SCALE GENOMIC DNA]</scope>
    <source>
        <strain evidence="1 2">NBRC 16068</strain>
    </source>
</reference>
<dbReference type="Gene3D" id="3.50.50.60">
    <property type="entry name" value="FAD/NAD(P)-binding domain"/>
    <property type="match status" value="1"/>
</dbReference>
<name>K6W2Z6_9ACTN</name>
<protein>
    <submittedName>
        <fullName evidence="1">Lycopene beta-cyclase</fullName>
    </submittedName>
</protein>
<dbReference type="PANTHER" id="PTHR39757">
    <property type="match status" value="1"/>
</dbReference>
<dbReference type="Proteomes" id="UP000008363">
    <property type="component" value="Unassembled WGS sequence"/>
</dbReference>
<dbReference type="InterPro" id="IPR036188">
    <property type="entry name" value="FAD/NAD-bd_sf"/>
</dbReference>
<gene>
    <name evidence="1" type="primary">crtL</name>
    <name evidence="1" type="ORF">GORHZ_227_00240</name>
</gene>
<comment type="caution">
    <text evidence="1">The sequence shown here is derived from an EMBL/GenBank/DDBJ whole genome shotgun (WGS) entry which is preliminary data.</text>
</comment>
<dbReference type="PANTHER" id="PTHR39757:SF5">
    <property type="entry name" value="OS02G0190600 PROTEIN"/>
    <property type="match status" value="1"/>
</dbReference>
<dbReference type="SUPFAM" id="SSF51905">
    <property type="entry name" value="FAD/NAD(P)-binding domain"/>
    <property type="match status" value="1"/>
</dbReference>
<dbReference type="Pfam" id="PF05834">
    <property type="entry name" value="Lycopene_cycl"/>
    <property type="match status" value="1"/>
</dbReference>